<keyword evidence="6" id="KW-0342">GTP-binding</keyword>
<evidence type="ECO:0000313" key="9">
    <source>
        <dbReference type="EMBL" id="MFK2854563.1"/>
    </source>
</evidence>
<proteinExistence type="predicted"/>
<dbReference type="PANTHER" id="PTHR19136:SF81">
    <property type="entry name" value="MOLYBDENUM COFACTOR GUANYLYLTRANSFERASE"/>
    <property type="match status" value="1"/>
</dbReference>
<evidence type="ECO:0000259" key="8">
    <source>
        <dbReference type="Pfam" id="PF12804"/>
    </source>
</evidence>
<evidence type="ECO:0000256" key="6">
    <source>
        <dbReference type="ARBA" id="ARBA00023134"/>
    </source>
</evidence>
<evidence type="ECO:0000256" key="2">
    <source>
        <dbReference type="ARBA" id="ARBA00022679"/>
    </source>
</evidence>
<keyword evidence="4" id="KW-0547">Nucleotide-binding</keyword>
<feature type="domain" description="MobA-like NTP transferase" evidence="8">
    <location>
        <begin position="5"/>
        <end position="146"/>
    </location>
</feature>
<dbReference type="Proteomes" id="UP001620409">
    <property type="component" value="Unassembled WGS sequence"/>
</dbReference>
<keyword evidence="1" id="KW-0963">Cytoplasm</keyword>
<keyword evidence="9" id="KW-0548">Nucleotidyltransferase</keyword>
<name>A0ABW8IID5_9GAMM</name>
<dbReference type="Gene3D" id="3.90.550.10">
    <property type="entry name" value="Spore Coat Polysaccharide Biosynthesis Protein SpsA, Chain A"/>
    <property type="match status" value="1"/>
</dbReference>
<evidence type="ECO:0000256" key="3">
    <source>
        <dbReference type="ARBA" id="ARBA00022723"/>
    </source>
</evidence>
<evidence type="ECO:0000256" key="7">
    <source>
        <dbReference type="ARBA" id="ARBA00023150"/>
    </source>
</evidence>
<dbReference type="GO" id="GO:0016779">
    <property type="term" value="F:nucleotidyltransferase activity"/>
    <property type="evidence" value="ECO:0007669"/>
    <property type="project" value="UniProtKB-KW"/>
</dbReference>
<keyword evidence="10" id="KW-1185">Reference proteome</keyword>
<accession>A0ABW8IID5</accession>
<dbReference type="InterPro" id="IPR013482">
    <property type="entry name" value="Molybde_CF_guanTrfase"/>
</dbReference>
<dbReference type="Pfam" id="PF12804">
    <property type="entry name" value="NTP_transf_3"/>
    <property type="match status" value="1"/>
</dbReference>
<organism evidence="9 10">
    <name type="scientific">Dyella humi</name>
    <dbReference type="NCBI Taxonomy" id="1770547"/>
    <lineage>
        <taxon>Bacteria</taxon>
        <taxon>Pseudomonadati</taxon>
        <taxon>Pseudomonadota</taxon>
        <taxon>Gammaproteobacteria</taxon>
        <taxon>Lysobacterales</taxon>
        <taxon>Rhodanobacteraceae</taxon>
        <taxon>Dyella</taxon>
    </lineage>
</organism>
<dbReference type="InterPro" id="IPR029044">
    <property type="entry name" value="Nucleotide-diphossugar_trans"/>
</dbReference>
<dbReference type="CDD" id="cd02503">
    <property type="entry name" value="MobA"/>
    <property type="match status" value="1"/>
</dbReference>
<dbReference type="EMBL" id="JADIKI010000022">
    <property type="protein sequence ID" value="MFK2854563.1"/>
    <property type="molecule type" value="Genomic_DNA"/>
</dbReference>
<keyword evidence="2" id="KW-0808">Transferase</keyword>
<sequence>MPCIGVVLAGGRSSRMGRDKALLHWNGRPLIEHLIAVLQAAGIHEVKVSGERPDYHGVADPLPHMGPIGGIAGVAATCGDGELLIVPVDMPRLQPALLQRLRDAEPGAGSVRFAGHVLPMRLRLDAHCRDTLHAMIASSDERGRSLRVLQERVGVREVALSADEAAQLIDCNTEETWREVSA</sequence>
<keyword evidence="3" id="KW-0479">Metal-binding</keyword>
<keyword evidence="7" id="KW-0501">Molybdenum cofactor biosynthesis</keyword>
<keyword evidence="5" id="KW-0460">Magnesium</keyword>
<protein>
    <submittedName>
        <fullName evidence="9">Molybdenum cofactor guanylyltransferase</fullName>
    </submittedName>
</protein>
<dbReference type="SUPFAM" id="SSF53448">
    <property type="entry name" value="Nucleotide-diphospho-sugar transferases"/>
    <property type="match status" value="1"/>
</dbReference>
<dbReference type="PANTHER" id="PTHR19136">
    <property type="entry name" value="MOLYBDENUM COFACTOR GUANYLYLTRANSFERASE"/>
    <property type="match status" value="1"/>
</dbReference>
<comment type="caution">
    <text evidence="9">The sequence shown here is derived from an EMBL/GenBank/DDBJ whole genome shotgun (WGS) entry which is preliminary data.</text>
</comment>
<evidence type="ECO:0000256" key="4">
    <source>
        <dbReference type="ARBA" id="ARBA00022741"/>
    </source>
</evidence>
<reference evidence="9 10" key="1">
    <citation type="submission" date="2020-10" db="EMBL/GenBank/DDBJ databases">
        <title>Phylogeny of dyella-like bacteria.</title>
        <authorList>
            <person name="Fu J."/>
        </authorList>
    </citation>
    <scope>NUCLEOTIDE SEQUENCE [LARGE SCALE GENOMIC DNA]</scope>
    <source>
        <strain evidence="9 10">DHG40</strain>
    </source>
</reference>
<gene>
    <name evidence="9" type="ORF">ISP18_08165</name>
</gene>
<evidence type="ECO:0000256" key="1">
    <source>
        <dbReference type="ARBA" id="ARBA00022490"/>
    </source>
</evidence>
<evidence type="ECO:0000256" key="5">
    <source>
        <dbReference type="ARBA" id="ARBA00022842"/>
    </source>
</evidence>
<dbReference type="InterPro" id="IPR025877">
    <property type="entry name" value="MobA-like_NTP_Trfase"/>
</dbReference>
<evidence type="ECO:0000313" key="10">
    <source>
        <dbReference type="Proteomes" id="UP001620409"/>
    </source>
</evidence>